<dbReference type="PROSITE" id="PS00041">
    <property type="entry name" value="HTH_ARAC_FAMILY_1"/>
    <property type="match status" value="1"/>
</dbReference>
<evidence type="ECO:0000256" key="2">
    <source>
        <dbReference type="ARBA" id="ARBA00023125"/>
    </source>
</evidence>
<reference evidence="6 7" key="1">
    <citation type="submission" date="2021-07" db="EMBL/GenBank/DDBJ databases">
        <title>Paenibacillus radiodurans sp. nov., isolated from the southeastern edge of Tengger Desert.</title>
        <authorList>
            <person name="Zhang G."/>
        </authorList>
    </citation>
    <scope>NUCLEOTIDE SEQUENCE [LARGE SCALE GENOMIC DNA]</scope>
    <source>
        <strain evidence="6 7">CCM 7311</strain>
    </source>
</reference>
<dbReference type="SMART" id="SM00342">
    <property type="entry name" value="HTH_ARAC"/>
    <property type="match status" value="1"/>
</dbReference>
<evidence type="ECO:0000256" key="1">
    <source>
        <dbReference type="ARBA" id="ARBA00023015"/>
    </source>
</evidence>
<dbReference type="InterPro" id="IPR050204">
    <property type="entry name" value="AraC_XylS_family_regulators"/>
</dbReference>
<evidence type="ECO:0000256" key="4">
    <source>
        <dbReference type="ARBA" id="ARBA00023163"/>
    </source>
</evidence>
<dbReference type="InterPro" id="IPR037923">
    <property type="entry name" value="HTH-like"/>
</dbReference>
<feature type="domain" description="HTH araC/xylS-type" evidence="5">
    <location>
        <begin position="189"/>
        <end position="287"/>
    </location>
</feature>
<organism evidence="6 7">
    <name type="scientific">Paenibacillus sepulcri</name>
    <dbReference type="NCBI Taxonomy" id="359917"/>
    <lineage>
        <taxon>Bacteria</taxon>
        <taxon>Bacillati</taxon>
        <taxon>Bacillota</taxon>
        <taxon>Bacilli</taxon>
        <taxon>Bacillales</taxon>
        <taxon>Paenibacillaceae</taxon>
        <taxon>Paenibacillus</taxon>
    </lineage>
</organism>
<gene>
    <name evidence="6" type="ORF">K0U00_29740</name>
</gene>
<evidence type="ECO:0000313" key="7">
    <source>
        <dbReference type="Proteomes" id="UP001519887"/>
    </source>
</evidence>
<comment type="caution">
    <text evidence="6">The sequence shown here is derived from an EMBL/GenBank/DDBJ whole genome shotgun (WGS) entry which is preliminary data.</text>
</comment>
<dbReference type="Proteomes" id="UP001519887">
    <property type="component" value="Unassembled WGS sequence"/>
</dbReference>
<dbReference type="RefSeq" id="WP_210044925.1">
    <property type="nucleotide sequence ID" value="NZ_JBHLVU010000024.1"/>
</dbReference>
<keyword evidence="1" id="KW-0805">Transcription regulation</keyword>
<proteinExistence type="predicted"/>
<dbReference type="InterPro" id="IPR018062">
    <property type="entry name" value="HTH_AraC-typ_CS"/>
</dbReference>
<dbReference type="InterPro" id="IPR020449">
    <property type="entry name" value="Tscrpt_reg_AraC-type_HTH"/>
</dbReference>
<dbReference type="PRINTS" id="PR00032">
    <property type="entry name" value="HTHARAC"/>
</dbReference>
<protein>
    <submittedName>
        <fullName evidence="6">AraC family transcriptional regulator</fullName>
    </submittedName>
</protein>
<keyword evidence="2" id="KW-0238">DNA-binding</keyword>
<evidence type="ECO:0000256" key="3">
    <source>
        <dbReference type="ARBA" id="ARBA00023159"/>
    </source>
</evidence>
<keyword evidence="4" id="KW-0804">Transcription</keyword>
<dbReference type="Pfam" id="PF02311">
    <property type="entry name" value="AraC_binding"/>
    <property type="match status" value="1"/>
</dbReference>
<sequence>MSIRVLMNGRELRVEHVTTDKQQHRTGSITTRHRHPVFHFMYITEGEGSFAVDDRRSKAEPGLLYIINPNEWHEFQGDEARPLSNLECTFLVLDGEGQPFEANFLDWISEKRGSALPDSMRDGPVPVPPLLQPFLLEGFHRLLEPSMNYVTPEHLSLMVMDLMLRTEETLWRIARLDTESARSGAETVAVLKHYMKAHMKEHITLEELSHLAHWTPNYLCRIFKEHTGETPMTYLQRVRMTEAEKLLLYTDLPVYAIAEMLGYEDASYFARVFRQQHGRAPTNYRII</sequence>
<keyword evidence="3" id="KW-0010">Activator</keyword>
<dbReference type="SUPFAM" id="SSF46689">
    <property type="entry name" value="Homeodomain-like"/>
    <property type="match status" value="2"/>
</dbReference>
<dbReference type="EMBL" id="JAHZIK010001119">
    <property type="protein sequence ID" value="MBW7458228.1"/>
    <property type="molecule type" value="Genomic_DNA"/>
</dbReference>
<dbReference type="InterPro" id="IPR014710">
    <property type="entry name" value="RmlC-like_jellyroll"/>
</dbReference>
<dbReference type="InterPro" id="IPR018060">
    <property type="entry name" value="HTH_AraC"/>
</dbReference>
<dbReference type="Gene3D" id="1.10.10.60">
    <property type="entry name" value="Homeodomain-like"/>
    <property type="match status" value="2"/>
</dbReference>
<dbReference type="PANTHER" id="PTHR46796:SF12">
    <property type="entry name" value="HTH-TYPE DNA-BINDING TRANSCRIPTIONAL ACTIVATOR EUTR"/>
    <property type="match status" value="1"/>
</dbReference>
<accession>A0ABS7CBE3</accession>
<name>A0ABS7CBE3_9BACL</name>
<dbReference type="SUPFAM" id="SSF51215">
    <property type="entry name" value="Regulatory protein AraC"/>
    <property type="match status" value="1"/>
</dbReference>
<dbReference type="InterPro" id="IPR009057">
    <property type="entry name" value="Homeodomain-like_sf"/>
</dbReference>
<dbReference type="PANTHER" id="PTHR46796">
    <property type="entry name" value="HTH-TYPE TRANSCRIPTIONAL ACTIVATOR RHAS-RELATED"/>
    <property type="match status" value="1"/>
</dbReference>
<evidence type="ECO:0000259" key="5">
    <source>
        <dbReference type="PROSITE" id="PS01124"/>
    </source>
</evidence>
<dbReference type="InterPro" id="IPR003313">
    <property type="entry name" value="AraC-bd"/>
</dbReference>
<dbReference type="PROSITE" id="PS01124">
    <property type="entry name" value="HTH_ARAC_FAMILY_2"/>
    <property type="match status" value="1"/>
</dbReference>
<evidence type="ECO:0000313" key="6">
    <source>
        <dbReference type="EMBL" id="MBW7458228.1"/>
    </source>
</evidence>
<dbReference type="Gene3D" id="2.60.120.10">
    <property type="entry name" value="Jelly Rolls"/>
    <property type="match status" value="1"/>
</dbReference>
<keyword evidence="7" id="KW-1185">Reference proteome</keyword>
<dbReference type="Pfam" id="PF12833">
    <property type="entry name" value="HTH_18"/>
    <property type="match status" value="1"/>
</dbReference>